<accession>A0A9P6EJV0</accession>
<evidence type="ECO:0000256" key="3">
    <source>
        <dbReference type="ARBA" id="ARBA00005641"/>
    </source>
</evidence>
<comment type="catalytic activity">
    <reaction evidence="1">
        <text>Random hydrolysis of (1-&gt;4)-beta-D-mannosidic linkages in mannans, galactomannans and glucomannans.</text>
        <dbReference type="EC" id="3.2.1.78"/>
    </reaction>
</comment>
<keyword evidence="14" id="KW-1185">Reference proteome</keyword>
<feature type="domain" description="Glycoside hydrolase family 5" evidence="12">
    <location>
        <begin position="45"/>
        <end position="315"/>
    </location>
</feature>
<comment type="similarity">
    <text evidence="3 9">Belongs to the glycosyl hydrolase 5 (cellulase A) family.</text>
</comment>
<feature type="region of interest" description="Disordered" evidence="10">
    <location>
        <begin position="336"/>
        <end position="360"/>
    </location>
</feature>
<dbReference type="EMBL" id="MU157836">
    <property type="protein sequence ID" value="KAF9531071.1"/>
    <property type="molecule type" value="Genomic_DNA"/>
</dbReference>
<evidence type="ECO:0000313" key="14">
    <source>
        <dbReference type="Proteomes" id="UP000807306"/>
    </source>
</evidence>
<dbReference type="Gene3D" id="3.20.20.80">
    <property type="entry name" value="Glycosidases"/>
    <property type="match status" value="1"/>
</dbReference>
<evidence type="ECO:0000256" key="2">
    <source>
        <dbReference type="ARBA" id="ARBA00004613"/>
    </source>
</evidence>
<comment type="caution">
    <text evidence="13">The sequence shown here is derived from an EMBL/GenBank/DDBJ whole genome shotgun (WGS) entry which is preliminary data.</text>
</comment>
<evidence type="ECO:0000256" key="7">
    <source>
        <dbReference type="ARBA" id="ARBA00022801"/>
    </source>
</evidence>
<dbReference type="GO" id="GO:0016985">
    <property type="term" value="F:mannan endo-1,4-beta-mannosidase activity"/>
    <property type="evidence" value="ECO:0007669"/>
    <property type="project" value="UniProtKB-EC"/>
</dbReference>
<evidence type="ECO:0000256" key="1">
    <source>
        <dbReference type="ARBA" id="ARBA00001678"/>
    </source>
</evidence>
<evidence type="ECO:0000256" key="4">
    <source>
        <dbReference type="ARBA" id="ARBA00012706"/>
    </source>
</evidence>
<dbReference type="Pfam" id="PF00150">
    <property type="entry name" value="Cellulase"/>
    <property type="match status" value="1"/>
</dbReference>
<dbReference type="GO" id="GO:0046355">
    <property type="term" value="P:mannan catabolic process"/>
    <property type="evidence" value="ECO:0007669"/>
    <property type="project" value="UniProtKB-ARBA"/>
</dbReference>
<evidence type="ECO:0000256" key="6">
    <source>
        <dbReference type="ARBA" id="ARBA00022729"/>
    </source>
</evidence>
<evidence type="ECO:0000256" key="5">
    <source>
        <dbReference type="ARBA" id="ARBA00022525"/>
    </source>
</evidence>
<dbReference type="PANTHER" id="PTHR31451:SF39">
    <property type="entry name" value="MANNAN ENDO-1,4-BETA-MANNOSIDASE 1"/>
    <property type="match status" value="1"/>
</dbReference>
<feature type="signal peptide" evidence="11">
    <location>
        <begin position="1"/>
        <end position="25"/>
    </location>
</feature>
<keyword evidence="6 11" id="KW-0732">Signal</keyword>
<gene>
    <name evidence="13" type="ORF">CPB83DRAFT_849270</name>
</gene>
<dbReference type="InterPro" id="IPR001547">
    <property type="entry name" value="Glyco_hydro_5"/>
</dbReference>
<protein>
    <recommendedName>
        <fullName evidence="4">mannan endo-1,4-beta-mannosidase</fullName>
        <ecNumber evidence="4">3.2.1.78</ecNumber>
    </recommendedName>
</protein>
<organism evidence="13 14">
    <name type="scientific">Crepidotus variabilis</name>
    <dbReference type="NCBI Taxonomy" id="179855"/>
    <lineage>
        <taxon>Eukaryota</taxon>
        <taxon>Fungi</taxon>
        <taxon>Dikarya</taxon>
        <taxon>Basidiomycota</taxon>
        <taxon>Agaricomycotina</taxon>
        <taxon>Agaricomycetes</taxon>
        <taxon>Agaricomycetidae</taxon>
        <taxon>Agaricales</taxon>
        <taxon>Agaricineae</taxon>
        <taxon>Crepidotaceae</taxon>
        <taxon>Crepidotus</taxon>
    </lineage>
</organism>
<keyword evidence="5" id="KW-0964">Secreted</keyword>
<feature type="chain" id="PRO_5040202369" description="mannan endo-1,4-beta-mannosidase" evidence="11">
    <location>
        <begin position="26"/>
        <end position="360"/>
    </location>
</feature>
<name>A0A9P6EJV0_9AGAR</name>
<evidence type="ECO:0000256" key="9">
    <source>
        <dbReference type="RuleBase" id="RU361153"/>
    </source>
</evidence>
<proteinExistence type="inferred from homology"/>
<keyword evidence="7 9" id="KW-0378">Hydrolase</keyword>
<keyword evidence="8 9" id="KW-0326">Glycosidase</keyword>
<evidence type="ECO:0000259" key="12">
    <source>
        <dbReference type="Pfam" id="PF00150"/>
    </source>
</evidence>
<dbReference type="OrthoDB" id="428177at2759"/>
<evidence type="ECO:0000256" key="8">
    <source>
        <dbReference type="ARBA" id="ARBA00023295"/>
    </source>
</evidence>
<feature type="compositionally biased region" description="Polar residues" evidence="10">
    <location>
        <begin position="336"/>
        <end position="347"/>
    </location>
</feature>
<evidence type="ECO:0000256" key="11">
    <source>
        <dbReference type="SAM" id="SignalP"/>
    </source>
</evidence>
<reference evidence="13" key="1">
    <citation type="submission" date="2020-11" db="EMBL/GenBank/DDBJ databases">
        <authorList>
            <consortium name="DOE Joint Genome Institute"/>
            <person name="Ahrendt S."/>
            <person name="Riley R."/>
            <person name="Andreopoulos W."/>
            <person name="Labutti K."/>
            <person name="Pangilinan J."/>
            <person name="Ruiz-Duenas F.J."/>
            <person name="Barrasa J.M."/>
            <person name="Sanchez-Garcia M."/>
            <person name="Camarero S."/>
            <person name="Miyauchi S."/>
            <person name="Serrano A."/>
            <person name="Linde D."/>
            <person name="Babiker R."/>
            <person name="Drula E."/>
            <person name="Ayuso-Fernandez I."/>
            <person name="Pacheco R."/>
            <person name="Padilla G."/>
            <person name="Ferreira P."/>
            <person name="Barriuso J."/>
            <person name="Kellner H."/>
            <person name="Castanera R."/>
            <person name="Alfaro M."/>
            <person name="Ramirez L."/>
            <person name="Pisabarro A.G."/>
            <person name="Kuo A."/>
            <person name="Tritt A."/>
            <person name="Lipzen A."/>
            <person name="He G."/>
            <person name="Yan M."/>
            <person name="Ng V."/>
            <person name="Cullen D."/>
            <person name="Martin F."/>
            <person name="Rosso M.-N."/>
            <person name="Henrissat B."/>
            <person name="Hibbett D."/>
            <person name="Martinez A.T."/>
            <person name="Grigoriev I.V."/>
        </authorList>
    </citation>
    <scope>NUCLEOTIDE SEQUENCE</scope>
    <source>
        <strain evidence="13">CBS 506.95</strain>
    </source>
</reference>
<dbReference type="AlphaFoldDB" id="A0A9P6EJV0"/>
<dbReference type="InterPro" id="IPR017853">
    <property type="entry name" value="GH"/>
</dbReference>
<dbReference type="EC" id="3.2.1.78" evidence="4"/>
<sequence>MAKTFSWLFPALLSLVLFNLRVVSANDFAGANSYFIYALAQSDRLAILDAMKDAQMKLLRIFITKVTAGTKGSSSVAVNDLETVAVGYYDDTILKMIDQLAVEAHARDIKLVVAMHDRYSLGCWGTDAYVAKYKLPTTNCQNGVPDSSIFYTNSNAIADFDNRLRHILNFQSPNYGIPWHQLSDAIFAFEIQNEGMGHMSQVAPNWWCNRANTIRSVLGSTGIQISTGGGTDLPTSLQSQFFSCANLQIIALHDYNIDPSYVASHIDAAKPSAMSNGKRLLYEEFGATGGNKQGQIKAVTDTLIATGVPWMYWEIAKPGMGSSDYEVWTDEPTWSTLKSQSQTSRSKGGQFGWPEIDNGA</sequence>
<dbReference type="InterPro" id="IPR045053">
    <property type="entry name" value="MAN-like"/>
</dbReference>
<dbReference type="Proteomes" id="UP000807306">
    <property type="component" value="Unassembled WGS sequence"/>
</dbReference>
<evidence type="ECO:0000313" key="13">
    <source>
        <dbReference type="EMBL" id="KAF9531071.1"/>
    </source>
</evidence>
<dbReference type="GO" id="GO:0005576">
    <property type="term" value="C:extracellular region"/>
    <property type="evidence" value="ECO:0007669"/>
    <property type="project" value="UniProtKB-SubCell"/>
</dbReference>
<dbReference type="SUPFAM" id="SSF51445">
    <property type="entry name" value="(Trans)glycosidases"/>
    <property type="match status" value="1"/>
</dbReference>
<dbReference type="PANTHER" id="PTHR31451">
    <property type="match status" value="1"/>
</dbReference>
<evidence type="ECO:0000256" key="10">
    <source>
        <dbReference type="SAM" id="MobiDB-lite"/>
    </source>
</evidence>
<comment type="subcellular location">
    <subcellularLocation>
        <location evidence="2">Secreted</location>
    </subcellularLocation>
</comment>